<keyword evidence="1" id="KW-1133">Transmembrane helix</keyword>
<evidence type="ECO:0000256" key="1">
    <source>
        <dbReference type="SAM" id="Phobius"/>
    </source>
</evidence>
<protein>
    <recommendedName>
        <fullName evidence="4">Transmembrane protein 220</fullName>
    </recommendedName>
</protein>
<organism evidence="2 3">
    <name type="scientific">Pyxicephalus adspersus</name>
    <name type="common">African bullfrog</name>
    <dbReference type="NCBI Taxonomy" id="30357"/>
    <lineage>
        <taxon>Eukaryota</taxon>
        <taxon>Metazoa</taxon>
        <taxon>Chordata</taxon>
        <taxon>Craniata</taxon>
        <taxon>Vertebrata</taxon>
        <taxon>Euteleostomi</taxon>
        <taxon>Amphibia</taxon>
        <taxon>Batrachia</taxon>
        <taxon>Anura</taxon>
        <taxon>Neobatrachia</taxon>
        <taxon>Ranoidea</taxon>
        <taxon>Pyxicephalidae</taxon>
        <taxon>Pyxicephalinae</taxon>
        <taxon>Pyxicephalus</taxon>
    </lineage>
</organism>
<dbReference type="InterPro" id="IPR029377">
    <property type="entry name" value="TMEM220"/>
</dbReference>
<dbReference type="EMBL" id="DYDO01000003">
    <property type="protein sequence ID" value="DBA27469.1"/>
    <property type="molecule type" value="Genomic_DNA"/>
</dbReference>
<keyword evidence="1" id="KW-0812">Transmembrane</keyword>
<sequence>MEGTVKGPCWGPLGSMLGTDQQMALWRVCNLLMSAFFSLAAFVQINDPDAGVWIVIYVIPASLILLLSIKPDITGHVIWKTLSDLHSVLCLLGASRLFVSLLLDGKKNILHEEEGRELSGLAIIVLWLLLCRNSGRKSIGGPRLLIAVSVSVLPFIIWLYIFINKEMRTSWPQHCKTVI</sequence>
<gene>
    <name evidence="2" type="ORF">GDO54_007958</name>
</gene>
<accession>A0AAV3AJC7</accession>
<dbReference type="Pfam" id="PF15071">
    <property type="entry name" value="TMEM220"/>
    <property type="match status" value="1"/>
</dbReference>
<dbReference type="PANTHER" id="PTHR34262">
    <property type="entry name" value="TRANSMEMBRANE PROTEIN 220"/>
    <property type="match status" value="1"/>
</dbReference>
<keyword evidence="3" id="KW-1185">Reference proteome</keyword>
<feature type="transmembrane region" description="Helical" evidence="1">
    <location>
        <begin position="51"/>
        <end position="69"/>
    </location>
</feature>
<feature type="transmembrane region" description="Helical" evidence="1">
    <location>
        <begin position="144"/>
        <end position="163"/>
    </location>
</feature>
<comment type="caution">
    <text evidence="2">The sequence shown here is derived from an EMBL/GenBank/DDBJ whole genome shotgun (WGS) entry which is preliminary data.</text>
</comment>
<evidence type="ECO:0000313" key="3">
    <source>
        <dbReference type="Proteomes" id="UP001181693"/>
    </source>
</evidence>
<reference evidence="2" key="1">
    <citation type="thesis" date="2020" institute="ProQuest LLC" country="789 East Eisenhower Parkway, Ann Arbor, MI, USA">
        <title>Comparative Genomics and Chromosome Evolution.</title>
        <authorList>
            <person name="Mudd A.B."/>
        </authorList>
    </citation>
    <scope>NUCLEOTIDE SEQUENCE</scope>
    <source>
        <strain evidence="2">1538</strain>
        <tissue evidence="2">Blood</tissue>
    </source>
</reference>
<dbReference type="Proteomes" id="UP001181693">
    <property type="component" value="Unassembled WGS sequence"/>
</dbReference>
<feature type="transmembrane region" description="Helical" evidence="1">
    <location>
        <begin position="24"/>
        <end position="45"/>
    </location>
</feature>
<dbReference type="PANTHER" id="PTHR34262:SF1">
    <property type="entry name" value="TRANSMEMBRANE PROTEIN 220"/>
    <property type="match status" value="1"/>
</dbReference>
<evidence type="ECO:0008006" key="4">
    <source>
        <dbReference type="Google" id="ProtNLM"/>
    </source>
</evidence>
<keyword evidence="1" id="KW-0472">Membrane</keyword>
<proteinExistence type="predicted"/>
<dbReference type="AlphaFoldDB" id="A0AAV3AJC7"/>
<evidence type="ECO:0000313" key="2">
    <source>
        <dbReference type="EMBL" id="DBA27469.1"/>
    </source>
</evidence>
<name>A0AAV3AJC7_PYXAD</name>